<feature type="compositionally biased region" description="Gly residues" evidence="1">
    <location>
        <begin position="307"/>
        <end position="326"/>
    </location>
</feature>
<evidence type="ECO:0000313" key="3">
    <source>
        <dbReference type="Proteomes" id="UP000317369"/>
    </source>
</evidence>
<organism evidence="2 3">
    <name type="scientific">Poriferisphaera corsica</name>
    <dbReference type="NCBI Taxonomy" id="2528020"/>
    <lineage>
        <taxon>Bacteria</taxon>
        <taxon>Pseudomonadati</taxon>
        <taxon>Planctomycetota</taxon>
        <taxon>Phycisphaerae</taxon>
        <taxon>Phycisphaerales</taxon>
        <taxon>Phycisphaeraceae</taxon>
        <taxon>Poriferisphaera</taxon>
    </lineage>
</organism>
<keyword evidence="3" id="KW-1185">Reference proteome</keyword>
<feature type="region of interest" description="Disordered" evidence="1">
    <location>
        <begin position="157"/>
        <end position="177"/>
    </location>
</feature>
<reference evidence="2 3" key="1">
    <citation type="submission" date="2019-02" db="EMBL/GenBank/DDBJ databases">
        <title>Deep-cultivation of Planctomycetes and their phenomic and genomic characterization uncovers novel biology.</title>
        <authorList>
            <person name="Wiegand S."/>
            <person name="Jogler M."/>
            <person name="Boedeker C."/>
            <person name="Pinto D."/>
            <person name="Vollmers J."/>
            <person name="Rivas-Marin E."/>
            <person name="Kohn T."/>
            <person name="Peeters S.H."/>
            <person name="Heuer A."/>
            <person name="Rast P."/>
            <person name="Oberbeckmann S."/>
            <person name="Bunk B."/>
            <person name="Jeske O."/>
            <person name="Meyerdierks A."/>
            <person name="Storesund J.E."/>
            <person name="Kallscheuer N."/>
            <person name="Luecker S."/>
            <person name="Lage O.M."/>
            <person name="Pohl T."/>
            <person name="Merkel B.J."/>
            <person name="Hornburger P."/>
            <person name="Mueller R.-W."/>
            <person name="Bruemmer F."/>
            <person name="Labrenz M."/>
            <person name="Spormann A.M."/>
            <person name="Op den Camp H."/>
            <person name="Overmann J."/>
            <person name="Amann R."/>
            <person name="Jetten M.S.M."/>
            <person name="Mascher T."/>
            <person name="Medema M.H."/>
            <person name="Devos D.P."/>
            <person name="Kaster A.-K."/>
            <person name="Ovreas L."/>
            <person name="Rohde M."/>
            <person name="Galperin M.Y."/>
            <person name="Jogler C."/>
        </authorList>
    </citation>
    <scope>NUCLEOTIDE SEQUENCE [LARGE SCALE GENOMIC DNA]</scope>
    <source>
        <strain evidence="2 3">KS4</strain>
    </source>
</reference>
<evidence type="ECO:0000313" key="2">
    <source>
        <dbReference type="EMBL" id="QDU32246.1"/>
    </source>
</evidence>
<feature type="compositionally biased region" description="Basic and acidic residues" evidence="1">
    <location>
        <begin position="274"/>
        <end position="283"/>
    </location>
</feature>
<dbReference type="AlphaFoldDB" id="A0A517YPV5"/>
<feature type="region of interest" description="Disordered" evidence="1">
    <location>
        <begin position="274"/>
        <end position="356"/>
    </location>
</feature>
<proteinExistence type="predicted"/>
<name>A0A517YPV5_9BACT</name>
<accession>A0A517YPV5</accession>
<feature type="compositionally biased region" description="Low complexity" evidence="1">
    <location>
        <begin position="158"/>
        <end position="177"/>
    </location>
</feature>
<evidence type="ECO:0000256" key="1">
    <source>
        <dbReference type="SAM" id="MobiDB-lite"/>
    </source>
</evidence>
<protein>
    <submittedName>
        <fullName evidence="2">Uncharacterized protein</fullName>
    </submittedName>
</protein>
<dbReference type="KEGG" id="pcor:KS4_02770"/>
<feature type="compositionally biased region" description="Low complexity" evidence="1">
    <location>
        <begin position="327"/>
        <end position="347"/>
    </location>
</feature>
<dbReference type="RefSeq" id="WP_145073498.1">
    <property type="nucleotide sequence ID" value="NZ_CP036425.1"/>
</dbReference>
<dbReference type="EMBL" id="CP036425">
    <property type="protein sequence ID" value="QDU32246.1"/>
    <property type="molecule type" value="Genomic_DNA"/>
</dbReference>
<gene>
    <name evidence="2" type="ORF">KS4_02770</name>
</gene>
<dbReference type="Proteomes" id="UP000317369">
    <property type="component" value="Chromosome"/>
</dbReference>
<feature type="compositionally biased region" description="Low complexity" evidence="1">
    <location>
        <begin position="284"/>
        <end position="306"/>
    </location>
</feature>
<sequence>MKKSVKAQRGVSGMPTSTGRRISRPFISNLLAVITLTAAPVSLLYGQGEKPQYSPETMAILEQMKQAQAQKQVKVKADVAVPEQAIDAELFLSSPLVLAEQLQGRIWTVNPREGRQLIAVPIDFSDIKGEVELRDPELKLKTGRFICWYIQEEVQQANQGNARRGSSNRNRQTYPQGGMDMEMAMMMGGMEMEGMPQRAPRQSKPMPNQRLDVQEEIKEAEIAEDAPRISKHLVVRPDGSVTWGLEKNIVGAEIADTQSLFAFKLDSKLLADQRPLRAGEQKRSSSSSRSRGTSSRSRSSSSRSSRSGGGMGSEMGGMPPGMGGGSSRSSRPTRSRATTSRSSGNSRAADREKQRQAQISFKRAMDDYRVLQEDVRALPSRFTLSKPAQIWAIYDLPLSVDDVTSTTEPEWTLSFSDLETLQSSSTMRGNSNNRSRENGANPVAYQLATDLSRLASKGNPFIDRLVANALSNSGSLPNVEKNDSIYRLAAQLIESDDALTRKPVIGGLSEAVPPTEATLSLLSLAADAMGSEEQLLALRSLVTVDVQNPIAVKQMLEMANRVLSDNDGPNPAKALDEILLSSEQAPNAEEISKILIHGLNFESLSAKRLDEAVRFIASQAAESKIAAGWVNHRLLGSPNAELPKKTLRTIDAIASPKSELMDKATTKLLSSLLGKKKSADEDKTDIAADAVGMTQIPILTPSHNLFRALNSGDDVLKKLAWKSLRHFVIGEPAIEGMDQKRNSRGSRYGNTRKLQDEDSLSEVYTLLLEAAIRQSDTPDGIAYFFAKQSLEYDATRALVRLVIDGDDSAALEAAIKLRGSQRSLDQIFEILNVDERERFASRMYESLDKKVPLVVGLMRDADEKSVIGSWFAEELMSSGLPDAMKFAEVYGNDDALLQLAGQKDQKLASGAVAALVAAAGGNEEMQERMATTIISKPDRSYETLRDFWSSAKREIHTRSLEKVAGTYTLILIVRGEENAKKTSSRRRQSEYDEMSMEMAMSMEMEMGMEMGGPGGPGGYSNARARSRRVEKKSTFEESPILREITIGSTALIVEAGSAHFDNDLVFVEVPDDFLGLRISNLNDLKNYEVKELDEIDFDQTDDSGMDLRVQKSGEWRGQTRMLDGKVLELIMKPASE</sequence>